<feature type="domain" description="Peptidase M56" evidence="2">
    <location>
        <begin position="7"/>
        <end position="295"/>
    </location>
</feature>
<evidence type="ECO:0000313" key="4">
    <source>
        <dbReference type="Proteomes" id="UP000677918"/>
    </source>
</evidence>
<comment type="caution">
    <text evidence="3">The sequence shown here is derived from an EMBL/GenBank/DDBJ whole genome shotgun (WGS) entry which is preliminary data.</text>
</comment>
<dbReference type="InterPro" id="IPR052173">
    <property type="entry name" value="Beta-lactam_resp_regulator"/>
</dbReference>
<dbReference type="PANTHER" id="PTHR34978:SF3">
    <property type="entry name" value="SLR0241 PROTEIN"/>
    <property type="match status" value="1"/>
</dbReference>
<feature type="transmembrane region" description="Helical" evidence="1">
    <location>
        <begin position="6"/>
        <end position="25"/>
    </location>
</feature>
<reference evidence="3" key="1">
    <citation type="submission" date="2021-04" db="EMBL/GenBank/DDBJ databases">
        <title>Draft genome sequence of Xylanibacillus composti strain K13.</title>
        <authorList>
            <person name="Uke A."/>
            <person name="Chhe C."/>
            <person name="Baramee S."/>
            <person name="Kosugi A."/>
        </authorList>
    </citation>
    <scope>NUCLEOTIDE SEQUENCE</scope>
    <source>
        <strain evidence="3">K13</strain>
    </source>
</reference>
<feature type="transmembrane region" description="Helical" evidence="1">
    <location>
        <begin position="37"/>
        <end position="56"/>
    </location>
</feature>
<keyword evidence="1" id="KW-0472">Membrane</keyword>
<dbReference type="Pfam" id="PF05569">
    <property type="entry name" value="Peptidase_M56"/>
    <property type="match status" value="1"/>
</dbReference>
<proteinExistence type="predicted"/>
<dbReference type="PANTHER" id="PTHR34978">
    <property type="entry name" value="POSSIBLE SENSOR-TRANSDUCER PROTEIN BLAR"/>
    <property type="match status" value="1"/>
</dbReference>
<evidence type="ECO:0000259" key="2">
    <source>
        <dbReference type="Pfam" id="PF05569"/>
    </source>
</evidence>
<keyword evidence="1" id="KW-1133">Transmembrane helix</keyword>
<dbReference type="EMBL" id="BOVK01000082">
    <property type="protein sequence ID" value="GIQ71365.1"/>
    <property type="molecule type" value="Genomic_DNA"/>
</dbReference>
<sequence length="447" mass="48825">MTEGLVFLLTASLAGTIVWVLQCSARPITQRAFSQAWHYYSSLIPVFFLLGGAEAVNRTVSFARSLWSSTVMVGPDAGAIAGPTSLVQAAASDISWVRPLLDSLLHYAYIQELTFIATLVWAAGSATFLVVHIAIYRGFKRAILQPSRECRIAPDAVKAAKVRISPAAATPMVIGFWKPLIVLPDIPIEDKQLAMILAHERMHIKRRDLLVKLIVQLAHAIHWFNPAVYSLGRQIHLYCELSCDEKVVRDMDTEGRRAYGSALLTMLEYGVMRRNVLGVSSLNSPKEDMKRRLGNLMNVKKTATSMVTLSLAASLALIGGGAYAASAVGSAAKAFPMLSPLEEGRNITLTRASDGAHIVSYDKDGNRLSAPPSYAPRELTPDEMMVRILMHIEKGLAVPEGYITDLQSQGRTDLLSALFEETSALSVRLMDNSVAVYTQDDVVQPAK</sequence>
<keyword evidence="4" id="KW-1185">Reference proteome</keyword>
<dbReference type="InterPro" id="IPR008756">
    <property type="entry name" value="Peptidase_M56"/>
</dbReference>
<evidence type="ECO:0000313" key="3">
    <source>
        <dbReference type="EMBL" id="GIQ71365.1"/>
    </source>
</evidence>
<dbReference type="RefSeq" id="WP_213414159.1">
    <property type="nucleotide sequence ID" value="NZ_BOVK01000082.1"/>
</dbReference>
<dbReference type="Proteomes" id="UP000677918">
    <property type="component" value="Unassembled WGS sequence"/>
</dbReference>
<gene>
    <name evidence="3" type="ORF">XYCOK13_41890</name>
</gene>
<accession>A0A8J4H7M2</accession>
<feature type="transmembrane region" description="Helical" evidence="1">
    <location>
        <begin position="113"/>
        <end position="135"/>
    </location>
</feature>
<evidence type="ECO:0000256" key="1">
    <source>
        <dbReference type="SAM" id="Phobius"/>
    </source>
</evidence>
<keyword evidence="1" id="KW-0812">Transmembrane</keyword>
<organism evidence="3 4">
    <name type="scientific">Xylanibacillus composti</name>
    <dbReference type="NCBI Taxonomy" id="1572762"/>
    <lineage>
        <taxon>Bacteria</taxon>
        <taxon>Bacillati</taxon>
        <taxon>Bacillota</taxon>
        <taxon>Bacilli</taxon>
        <taxon>Bacillales</taxon>
        <taxon>Paenibacillaceae</taxon>
        <taxon>Xylanibacillus</taxon>
    </lineage>
</organism>
<name>A0A8J4H7M2_9BACL</name>
<dbReference type="AlphaFoldDB" id="A0A8J4H7M2"/>
<dbReference type="CDD" id="cd07341">
    <property type="entry name" value="M56_BlaR1_MecR1_like"/>
    <property type="match status" value="1"/>
</dbReference>
<protein>
    <recommendedName>
        <fullName evidence="2">Peptidase M56 domain-containing protein</fullName>
    </recommendedName>
</protein>